<dbReference type="Proteomes" id="UP001629246">
    <property type="component" value="Unassembled WGS sequence"/>
</dbReference>
<evidence type="ECO:0000256" key="5">
    <source>
        <dbReference type="ARBA" id="ARBA00022840"/>
    </source>
</evidence>
<dbReference type="RefSeq" id="WP_408159144.1">
    <property type="nucleotide sequence ID" value="NZ_JAQQFM010000007.1"/>
</dbReference>
<accession>A0ABW9AAQ3</accession>
<comment type="caution">
    <text evidence="6">The sequence shown here is derived from an EMBL/GenBank/DDBJ whole genome shotgun (WGS) entry which is preliminary data.</text>
</comment>
<evidence type="ECO:0000256" key="3">
    <source>
        <dbReference type="ARBA" id="ARBA00022679"/>
    </source>
</evidence>
<dbReference type="GO" id="GO:0046917">
    <property type="term" value="F:triphosphoribosyl-dephospho-CoA synthase activity"/>
    <property type="evidence" value="ECO:0007669"/>
    <property type="project" value="UniProtKB-EC"/>
</dbReference>
<dbReference type="EMBL" id="JAQQFM010000007">
    <property type="protein sequence ID" value="MFL9925946.1"/>
    <property type="molecule type" value="Genomic_DNA"/>
</dbReference>
<evidence type="ECO:0000256" key="2">
    <source>
        <dbReference type="ARBA" id="ARBA00012074"/>
    </source>
</evidence>
<dbReference type="PANTHER" id="PTHR30201:SF2">
    <property type="entry name" value="2-(5''-TRIPHOSPHORIBOSYL)-3'-DEPHOSPHOCOENZYME-A SYNTHASE"/>
    <property type="match status" value="1"/>
</dbReference>
<keyword evidence="3 6" id="KW-0808">Transferase</keyword>
<gene>
    <name evidence="6" type="primary">mdcB</name>
    <name evidence="6" type="ORF">PQR62_16840</name>
</gene>
<organism evidence="6 7">
    <name type="scientific">Herbaspirillum lusitanum</name>
    <dbReference type="NCBI Taxonomy" id="213312"/>
    <lineage>
        <taxon>Bacteria</taxon>
        <taxon>Pseudomonadati</taxon>
        <taxon>Pseudomonadota</taxon>
        <taxon>Betaproteobacteria</taxon>
        <taxon>Burkholderiales</taxon>
        <taxon>Oxalobacteraceae</taxon>
        <taxon>Herbaspirillum</taxon>
    </lineage>
</organism>
<dbReference type="GO" id="GO:0016757">
    <property type="term" value="F:glycosyltransferase activity"/>
    <property type="evidence" value="ECO:0007669"/>
    <property type="project" value="UniProtKB-KW"/>
</dbReference>
<dbReference type="InterPro" id="IPR002736">
    <property type="entry name" value="CitG"/>
</dbReference>
<dbReference type="Gene3D" id="1.10.4200.10">
    <property type="entry name" value="Triphosphoribosyl-dephospho-CoA protein"/>
    <property type="match status" value="1"/>
</dbReference>
<dbReference type="EC" id="2.4.2.52" evidence="2"/>
<evidence type="ECO:0000313" key="7">
    <source>
        <dbReference type="Proteomes" id="UP001629246"/>
    </source>
</evidence>
<evidence type="ECO:0000256" key="1">
    <source>
        <dbReference type="ARBA" id="ARBA00001210"/>
    </source>
</evidence>
<reference evidence="6 7" key="1">
    <citation type="journal article" date="2024" name="Chem. Sci.">
        <title>Discovery of megapolipeptins by genome mining of a Burkholderiales bacteria collection.</title>
        <authorList>
            <person name="Paulo B.S."/>
            <person name="Recchia M.J.J."/>
            <person name="Lee S."/>
            <person name="Fergusson C.H."/>
            <person name="Romanowski S.B."/>
            <person name="Hernandez A."/>
            <person name="Krull N."/>
            <person name="Liu D.Y."/>
            <person name="Cavanagh H."/>
            <person name="Bos A."/>
            <person name="Gray C.A."/>
            <person name="Murphy B.T."/>
            <person name="Linington R.G."/>
            <person name="Eustaquio A.S."/>
        </authorList>
    </citation>
    <scope>NUCLEOTIDE SEQUENCE [LARGE SCALE GENOMIC DNA]</scope>
    <source>
        <strain evidence="6 7">RL21-008-BIB-A</strain>
    </source>
</reference>
<dbReference type="Pfam" id="PF01874">
    <property type="entry name" value="CitG"/>
    <property type="match status" value="1"/>
</dbReference>
<keyword evidence="6" id="KW-0328">Glycosyltransferase</keyword>
<evidence type="ECO:0000313" key="6">
    <source>
        <dbReference type="EMBL" id="MFL9925946.1"/>
    </source>
</evidence>
<evidence type="ECO:0000256" key="4">
    <source>
        <dbReference type="ARBA" id="ARBA00022741"/>
    </source>
</evidence>
<sequence length="321" mass="34677">MQHLNAALPGHTPQGLPLPQHYAHKRRHAQENLRFCRQLARLALRSLYQELTLYPKPGLVSLVDNGSHADMNAATFMRSLFSLRRYFFSIAQAGLEAAPFRQLQRLAMDAEARMLRATGGVNTHRGAIFGLGMLCAAIACCRACSIRLSEQSIRATLLIQWGDALARHTQPDADGDGGAASHGLKVAAAHAVGGAREEGAMGFPAVFELALPRMRQTLAAGRSWQSAKTDALFALMAHVSDTNVYHRGGAQGAALVRQRATEFLQQGGSGAHDWYARALECHREFVAHRLSPGGAADLLAAACLVMSVTDADCDMNKLSRT</sequence>
<keyword evidence="4" id="KW-0547">Nucleotide-binding</keyword>
<dbReference type="PANTHER" id="PTHR30201">
    <property type="entry name" value="TRIPHOSPHORIBOSYL-DEPHOSPHO-COA SYNTHASE"/>
    <property type="match status" value="1"/>
</dbReference>
<proteinExistence type="predicted"/>
<comment type="catalytic activity">
    <reaction evidence="1">
        <text>3'-dephospho-CoA + ATP = 2'-(5''-triphospho-alpha-D-ribosyl)-3'-dephospho-CoA + adenine</text>
        <dbReference type="Rhea" id="RHEA:15117"/>
        <dbReference type="ChEBI" id="CHEBI:16708"/>
        <dbReference type="ChEBI" id="CHEBI:30616"/>
        <dbReference type="ChEBI" id="CHEBI:57328"/>
        <dbReference type="ChEBI" id="CHEBI:61378"/>
        <dbReference type="EC" id="2.4.2.52"/>
    </reaction>
</comment>
<keyword evidence="7" id="KW-1185">Reference proteome</keyword>
<keyword evidence="5" id="KW-0067">ATP-binding</keyword>
<protein>
    <recommendedName>
        <fullName evidence="2">triphosphoribosyl-dephospho-CoA synthase</fullName>
        <ecNumber evidence="2">2.4.2.52</ecNumber>
    </recommendedName>
</protein>
<name>A0ABW9AAQ3_9BURK</name>
<dbReference type="InterPro" id="IPR017555">
    <property type="entry name" value="TriPribosyl-deP-CoA_syn"/>
</dbReference>
<dbReference type="NCBIfam" id="TIGR03132">
    <property type="entry name" value="malonate_mdcB"/>
    <property type="match status" value="1"/>
</dbReference>